<protein>
    <submittedName>
        <fullName evidence="2">Uncharacterized protein</fullName>
    </submittedName>
</protein>
<gene>
    <name evidence="2" type="ORF">CVT26_010268</name>
</gene>
<feature type="region of interest" description="Disordered" evidence="1">
    <location>
        <begin position="69"/>
        <end position="96"/>
    </location>
</feature>
<dbReference type="EMBL" id="NHYE01001335">
    <property type="protein sequence ID" value="PPQ96716.1"/>
    <property type="molecule type" value="Genomic_DNA"/>
</dbReference>
<evidence type="ECO:0000256" key="1">
    <source>
        <dbReference type="SAM" id="MobiDB-lite"/>
    </source>
</evidence>
<evidence type="ECO:0000313" key="2">
    <source>
        <dbReference type="EMBL" id="PPQ96716.1"/>
    </source>
</evidence>
<comment type="caution">
    <text evidence="2">The sequence shown here is derived from an EMBL/GenBank/DDBJ whole genome shotgun (WGS) entry which is preliminary data.</text>
</comment>
<proteinExistence type="predicted"/>
<evidence type="ECO:0000313" key="3">
    <source>
        <dbReference type="Proteomes" id="UP000284706"/>
    </source>
</evidence>
<reference evidence="2 3" key="1">
    <citation type="journal article" date="2018" name="Evol. Lett.">
        <title>Horizontal gene cluster transfer increased hallucinogenic mushroom diversity.</title>
        <authorList>
            <person name="Reynolds H.T."/>
            <person name="Vijayakumar V."/>
            <person name="Gluck-Thaler E."/>
            <person name="Korotkin H.B."/>
            <person name="Matheny P.B."/>
            <person name="Slot J.C."/>
        </authorList>
    </citation>
    <scope>NUCLEOTIDE SEQUENCE [LARGE SCALE GENOMIC DNA]</scope>
    <source>
        <strain evidence="2 3">SRW20</strain>
    </source>
</reference>
<dbReference type="AlphaFoldDB" id="A0A409Y116"/>
<organism evidence="2 3">
    <name type="scientific">Gymnopilus dilepis</name>
    <dbReference type="NCBI Taxonomy" id="231916"/>
    <lineage>
        <taxon>Eukaryota</taxon>
        <taxon>Fungi</taxon>
        <taxon>Dikarya</taxon>
        <taxon>Basidiomycota</taxon>
        <taxon>Agaricomycotina</taxon>
        <taxon>Agaricomycetes</taxon>
        <taxon>Agaricomycetidae</taxon>
        <taxon>Agaricales</taxon>
        <taxon>Agaricineae</taxon>
        <taxon>Hymenogastraceae</taxon>
        <taxon>Gymnopilus</taxon>
    </lineage>
</organism>
<dbReference type="Proteomes" id="UP000284706">
    <property type="component" value="Unassembled WGS sequence"/>
</dbReference>
<keyword evidence="3" id="KW-1185">Reference proteome</keyword>
<sequence length="131" mass="15242">MELVHIKTLINQNVGHEDKEVVLDSEDLHRKEDSVCLRTAGFQYYKQPTKRTSFRNNNEEITQLLLRSPIPTDGRSQQVDRSLRVEKGNQHTKSGLAVHRRRPGTMAFRLLLGSRYFTPEKRHHALRSSHT</sequence>
<accession>A0A409Y116</accession>
<dbReference type="InParanoid" id="A0A409Y116"/>
<name>A0A409Y116_9AGAR</name>